<dbReference type="Gene3D" id="1.20.1600.10">
    <property type="entry name" value="Outer membrane efflux proteins (OEP)"/>
    <property type="match status" value="1"/>
</dbReference>
<gene>
    <name evidence="4" type="ORF">A1QC_05125</name>
</gene>
<organism evidence="4 5">
    <name type="scientific">Vibrio rumoiensis 1S-45</name>
    <dbReference type="NCBI Taxonomy" id="1188252"/>
    <lineage>
        <taxon>Bacteria</taxon>
        <taxon>Pseudomonadati</taxon>
        <taxon>Pseudomonadota</taxon>
        <taxon>Gammaproteobacteria</taxon>
        <taxon>Vibrionales</taxon>
        <taxon>Vibrionaceae</taxon>
        <taxon>Vibrio</taxon>
    </lineage>
</organism>
<dbReference type="Pfam" id="PF02321">
    <property type="entry name" value="OEP"/>
    <property type="match status" value="2"/>
</dbReference>
<evidence type="ECO:0000256" key="1">
    <source>
        <dbReference type="ARBA" id="ARBA00007613"/>
    </source>
</evidence>
<sequence length="538" mass="59709">MMLSPYVQKILIMTSVLSLTACTVLGPDFEGPEPVALPSHWTKQDTQQAQVETERWWTQFNDPSLNSLIDTATKQNLNLEAAGLRILQSRMVLGISDSLRYPQVQQVSGNLARTYNNEHSFNSSNLSFDAGWEMDVWGKYARGTESAQASYYAMIASYRNVAVSITAEVARNYLNYRTFQERILLSERNIEIQKRVLRITQAQFDSGDVTELDVQQAKTQLYSTQASLSALQIGMMQSKNALAVLLGLLPEQVSPLLNSSEIQQKVAKYNSDYNANRSRVTAGYDDDSLIPKPPVLAATVDASLVLRRPDLQVAELQAHAQSAQIGAAKTELYPSFSLFGAIGINSTVPAGDSFSFSDSLTLSAGPSFSWNVFQYGRVKNNVRLQDAKLQEALVNYNQDVLEAVQEVSTAMSSYSIYQDQKKLRFDSVEAAVRAFNISMIQYQNGQITFERLLNSVTRMTQNEDAYAQVKGNLANQVVALYKALGGGWQATTGMPFVSQKNIDQMKDRTDWGDYLDDAPTLPDSATSSPESIQKKESE</sequence>
<dbReference type="OrthoDB" id="9770517at2"/>
<name>A0A1E5E5G7_9VIBR</name>
<dbReference type="RefSeq" id="WP_026025737.1">
    <property type="nucleotide sequence ID" value="NZ_AJYK02000017.1"/>
</dbReference>
<keyword evidence="5" id="KW-1185">Reference proteome</keyword>
<dbReference type="SUPFAM" id="SSF56954">
    <property type="entry name" value="Outer membrane efflux proteins (OEP)"/>
    <property type="match status" value="1"/>
</dbReference>
<accession>A0A1E5E5G7</accession>
<protein>
    <recommendedName>
        <fullName evidence="6">Transporter</fullName>
    </recommendedName>
</protein>
<dbReference type="Gene3D" id="2.20.200.10">
    <property type="entry name" value="Outer membrane efflux proteins (OEP)"/>
    <property type="match status" value="1"/>
</dbReference>
<evidence type="ECO:0000313" key="5">
    <source>
        <dbReference type="Proteomes" id="UP000094070"/>
    </source>
</evidence>
<comment type="similarity">
    <text evidence="1">Belongs to the outer membrane factor (OMF) (TC 1.B.17) family.</text>
</comment>
<dbReference type="EMBL" id="AJYK02000017">
    <property type="protein sequence ID" value="OEF28659.1"/>
    <property type="molecule type" value="Genomic_DNA"/>
</dbReference>
<feature type="region of interest" description="Disordered" evidence="2">
    <location>
        <begin position="508"/>
        <end position="538"/>
    </location>
</feature>
<dbReference type="InterPro" id="IPR010131">
    <property type="entry name" value="MdtP/NodT-like"/>
</dbReference>
<dbReference type="Proteomes" id="UP000094070">
    <property type="component" value="Unassembled WGS sequence"/>
</dbReference>
<keyword evidence="3" id="KW-0732">Signal</keyword>
<feature type="signal peptide" evidence="3">
    <location>
        <begin position="1"/>
        <end position="26"/>
    </location>
</feature>
<evidence type="ECO:0000313" key="4">
    <source>
        <dbReference type="EMBL" id="OEF28659.1"/>
    </source>
</evidence>
<dbReference type="InterPro" id="IPR003423">
    <property type="entry name" value="OMP_efflux"/>
</dbReference>
<dbReference type="GO" id="GO:0015562">
    <property type="term" value="F:efflux transmembrane transporter activity"/>
    <property type="evidence" value="ECO:0007669"/>
    <property type="project" value="InterPro"/>
</dbReference>
<evidence type="ECO:0008006" key="6">
    <source>
        <dbReference type="Google" id="ProtNLM"/>
    </source>
</evidence>
<dbReference type="STRING" id="1188252.A1QC_05125"/>
<evidence type="ECO:0000256" key="3">
    <source>
        <dbReference type="SAM" id="SignalP"/>
    </source>
</evidence>
<comment type="caution">
    <text evidence="4">The sequence shown here is derived from an EMBL/GenBank/DDBJ whole genome shotgun (WGS) entry which is preliminary data.</text>
</comment>
<dbReference type="AlphaFoldDB" id="A0A1E5E5G7"/>
<dbReference type="PANTHER" id="PTHR30203">
    <property type="entry name" value="OUTER MEMBRANE CATION EFFLUX PROTEIN"/>
    <property type="match status" value="1"/>
</dbReference>
<dbReference type="eggNOG" id="COG1538">
    <property type="taxonomic scope" value="Bacteria"/>
</dbReference>
<proteinExistence type="inferred from homology"/>
<feature type="chain" id="PRO_5009174759" description="Transporter" evidence="3">
    <location>
        <begin position="27"/>
        <end position="538"/>
    </location>
</feature>
<evidence type="ECO:0000256" key="2">
    <source>
        <dbReference type="SAM" id="MobiDB-lite"/>
    </source>
</evidence>
<reference evidence="4 5" key="1">
    <citation type="journal article" date="2012" name="Science">
        <title>Ecological populations of bacteria act as socially cohesive units of antibiotic production and resistance.</title>
        <authorList>
            <person name="Cordero O.X."/>
            <person name="Wildschutte H."/>
            <person name="Kirkup B."/>
            <person name="Proehl S."/>
            <person name="Ngo L."/>
            <person name="Hussain F."/>
            <person name="Le Roux F."/>
            <person name="Mincer T."/>
            <person name="Polz M.F."/>
        </authorList>
    </citation>
    <scope>NUCLEOTIDE SEQUENCE [LARGE SCALE GENOMIC DNA]</scope>
    <source>
        <strain evidence="4 5">1S-45</strain>
    </source>
</reference>